<proteinExistence type="predicted"/>
<dbReference type="RefSeq" id="XP_052127107.1">
    <property type="nucleotide sequence ID" value="XM_052271147.1"/>
</dbReference>
<feature type="region of interest" description="Disordered" evidence="1">
    <location>
        <begin position="60"/>
        <end position="79"/>
    </location>
</feature>
<organism evidence="2 3">
    <name type="scientific">Frankliniella occidentalis</name>
    <name type="common">Western flower thrips</name>
    <name type="synonym">Euthrips occidentalis</name>
    <dbReference type="NCBI Taxonomy" id="133901"/>
    <lineage>
        <taxon>Eukaryota</taxon>
        <taxon>Metazoa</taxon>
        <taxon>Ecdysozoa</taxon>
        <taxon>Arthropoda</taxon>
        <taxon>Hexapoda</taxon>
        <taxon>Insecta</taxon>
        <taxon>Pterygota</taxon>
        <taxon>Neoptera</taxon>
        <taxon>Paraneoptera</taxon>
        <taxon>Thysanoptera</taxon>
        <taxon>Terebrantia</taxon>
        <taxon>Thripoidea</taxon>
        <taxon>Thripidae</taxon>
        <taxon>Frankliniella</taxon>
    </lineage>
</organism>
<evidence type="ECO:0000256" key="1">
    <source>
        <dbReference type="SAM" id="MobiDB-lite"/>
    </source>
</evidence>
<feature type="region of interest" description="Disordered" evidence="1">
    <location>
        <begin position="1"/>
        <end position="22"/>
    </location>
</feature>
<evidence type="ECO:0000313" key="3">
    <source>
        <dbReference type="RefSeq" id="XP_052127107.1"/>
    </source>
</evidence>
<dbReference type="GeneID" id="127750201"/>
<dbReference type="Proteomes" id="UP000504606">
    <property type="component" value="Unplaced"/>
</dbReference>
<protein>
    <submittedName>
        <fullName evidence="3">Uncharacterized protein LOC127750201 isoform X1</fullName>
    </submittedName>
</protein>
<name>A0A9C6XPY9_FRAOC</name>
<keyword evidence="2" id="KW-1185">Reference proteome</keyword>
<dbReference type="KEGG" id="foc:127750201"/>
<gene>
    <name evidence="3" type="primary">LOC127750201</name>
</gene>
<feature type="compositionally biased region" description="Low complexity" evidence="1">
    <location>
        <begin position="70"/>
        <end position="79"/>
    </location>
</feature>
<accession>A0A9C6XPY9</accession>
<dbReference type="AlphaFoldDB" id="A0A9C6XPY9"/>
<evidence type="ECO:0000313" key="2">
    <source>
        <dbReference type="Proteomes" id="UP000504606"/>
    </source>
</evidence>
<reference evidence="3" key="1">
    <citation type="submission" date="2025-08" db="UniProtKB">
        <authorList>
            <consortium name="RefSeq"/>
        </authorList>
    </citation>
    <scope>IDENTIFICATION</scope>
    <source>
        <tissue evidence="3">Whole organism</tissue>
    </source>
</reference>
<sequence length="215" mass="22184">MSASQRVHSLGHQRSRSSVLTASVSATTSPLLSVRSSIHGASNQPVGSAISVSGMSTGSGVSGGNITATSESQHSLSSEDSAVVNIGSVGNRNPAEDEDDESGAGSVIVPIPSSGILQVYAAYKTGLASGSSLKVHVPQTSAREVVYLVVKQLNLAAVRKGKGGPVYPDDRLENFCLLPFAVNGVFVMISSPYNYKTPAGRVGCMYGKNVTFLQP</sequence>
<dbReference type="OrthoDB" id="2428204at2759"/>